<dbReference type="PANTHER" id="PTHR19288:SF46">
    <property type="entry name" value="HALOACID DEHALOGENASE-LIKE HYDROLASE DOMAIN-CONTAINING PROTEIN 2"/>
    <property type="match status" value="1"/>
</dbReference>
<dbReference type="NCBIfam" id="TIGR01458">
    <property type="entry name" value="HAD-SF-IIA-hyp3"/>
    <property type="match status" value="1"/>
</dbReference>
<dbReference type="SUPFAM" id="SSF56784">
    <property type="entry name" value="HAD-like"/>
    <property type="match status" value="1"/>
</dbReference>
<dbReference type="InterPro" id="IPR036412">
    <property type="entry name" value="HAD-like_sf"/>
</dbReference>
<keyword evidence="7" id="KW-1185">Reference proteome</keyword>
<evidence type="ECO:0000313" key="6">
    <source>
        <dbReference type="EMBL" id="QGT79130.1"/>
    </source>
</evidence>
<keyword evidence="3" id="KW-0479">Metal-binding</keyword>
<keyword evidence="6" id="KW-0378">Hydrolase</keyword>
<dbReference type="KEGG" id="ghl:GM160_09660"/>
<dbReference type="EMBL" id="CP046415">
    <property type="protein sequence ID" value="QGT79130.1"/>
    <property type="molecule type" value="Genomic_DNA"/>
</dbReference>
<comment type="similarity">
    <text evidence="2">Belongs to the HAD-like hydrolase superfamily.</text>
</comment>
<keyword evidence="4" id="KW-0460">Magnesium</keyword>
<comment type="cofactor">
    <cofactor evidence="1">
        <name>Mg(2+)</name>
        <dbReference type="ChEBI" id="CHEBI:18420"/>
    </cofactor>
</comment>
<evidence type="ECO:0000256" key="1">
    <source>
        <dbReference type="ARBA" id="ARBA00001946"/>
    </source>
</evidence>
<dbReference type="InterPro" id="IPR006355">
    <property type="entry name" value="LHPP/HDHD2"/>
</dbReference>
<dbReference type="RefSeq" id="WP_156574838.1">
    <property type="nucleotide sequence ID" value="NZ_CP046415.1"/>
</dbReference>
<organism evidence="6 7">
    <name type="scientific">Guyparkeria halophila</name>
    <dbReference type="NCBI Taxonomy" id="47960"/>
    <lineage>
        <taxon>Bacteria</taxon>
        <taxon>Pseudomonadati</taxon>
        <taxon>Pseudomonadota</taxon>
        <taxon>Gammaproteobacteria</taxon>
        <taxon>Chromatiales</taxon>
        <taxon>Thioalkalibacteraceae</taxon>
        <taxon>Guyparkeria</taxon>
    </lineage>
</organism>
<evidence type="ECO:0000256" key="2">
    <source>
        <dbReference type="ARBA" id="ARBA00007958"/>
    </source>
</evidence>
<dbReference type="AlphaFoldDB" id="A0A6I6D0A0"/>
<dbReference type="Pfam" id="PF13344">
    <property type="entry name" value="Hydrolase_6"/>
    <property type="match status" value="1"/>
</dbReference>
<dbReference type="PANTHER" id="PTHR19288">
    <property type="entry name" value="4-NITROPHENYLPHOSPHATASE-RELATED"/>
    <property type="match status" value="1"/>
</dbReference>
<name>A0A6I6D0A0_9GAMM</name>
<dbReference type="GO" id="GO:0016791">
    <property type="term" value="F:phosphatase activity"/>
    <property type="evidence" value="ECO:0007669"/>
    <property type="project" value="InterPro"/>
</dbReference>
<proteinExistence type="inferred from homology"/>
<evidence type="ECO:0000313" key="7">
    <source>
        <dbReference type="Proteomes" id="UP000427716"/>
    </source>
</evidence>
<gene>
    <name evidence="6" type="ORF">GM160_09660</name>
</gene>
<accession>A0A6I6D0A0</accession>
<sequence>MPAILFDMDGVLYVGDLPIDGAAETLAWCRRHAIPFRFVTNTTSRPRAALVDKLDAMGIEARADEIITPPVAARQWLSRHVDGPVGLFVPEATRAEFADCVPASPHDQRVAAIVLGDLGEGWDFATYNRAFRWLKQNPDAPLVALGLTRFWEAEDGPRLDVGPFVRGLEYAIGREAIVLGKPSAAFFQRAVEQLGVPAEQTLMIGDDIVGDIGGAQGAGLRALLVRTGKFRPTDLDGDISADGVIDSIADLPTWWERESPP</sequence>
<dbReference type="NCBIfam" id="TIGR01549">
    <property type="entry name" value="HAD-SF-IA-v1"/>
    <property type="match status" value="1"/>
</dbReference>
<dbReference type="Proteomes" id="UP000427716">
    <property type="component" value="Chromosome"/>
</dbReference>
<dbReference type="GO" id="GO:0005737">
    <property type="term" value="C:cytoplasm"/>
    <property type="evidence" value="ECO:0007669"/>
    <property type="project" value="TreeGrafter"/>
</dbReference>
<evidence type="ECO:0000256" key="4">
    <source>
        <dbReference type="ARBA" id="ARBA00022842"/>
    </source>
</evidence>
<dbReference type="InterPro" id="IPR006439">
    <property type="entry name" value="HAD-SF_hydro_IA"/>
</dbReference>
<protein>
    <recommendedName>
        <fullName evidence="5">Haloacid dehalogenase-like hydrolase domain-containing protein 2</fullName>
    </recommendedName>
</protein>
<dbReference type="Gene3D" id="3.40.50.1000">
    <property type="entry name" value="HAD superfamily/HAD-like"/>
    <property type="match status" value="2"/>
</dbReference>
<dbReference type="Pfam" id="PF13242">
    <property type="entry name" value="Hydrolase_like"/>
    <property type="match status" value="1"/>
</dbReference>
<dbReference type="InterPro" id="IPR006357">
    <property type="entry name" value="HAD-SF_hydro_IIA"/>
</dbReference>
<evidence type="ECO:0000256" key="5">
    <source>
        <dbReference type="ARBA" id="ARBA00039666"/>
    </source>
</evidence>
<dbReference type="InterPro" id="IPR023214">
    <property type="entry name" value="HAD_sf"/>
</dbReference>
<dbReference type="GO" id="GO:0046872">
    <property type="term" value="F:metal ion binding"/>
    <property type="evidence" value="ECO:0007669"/>
    <property type="project" value="UniProtKB-KW"/>
</dbReference>
<dbReference type="NCBIfam" id="TIGR01460">
    <property type="entry name" value="HAD-SF-IIA"/>
    <property type="match status" value="1"/>
</dbReference>
<reference evidence="6 7" key="1">
    <citation type="submission" date="2019-11" db="EMBL/GenBank/DDBJ databases">
        <authorList>
            <person name="Zhang J."/>
            <person name="Sun C."/>
        </authorList>
    </citation>
    <scope>NUCLEOTIDE SEQUENCE [LARGE SCALE GENOMIC DNA]</scope>
    <source>
        <strain evidence="7">sp2</strain>
    </source>
</reference>
<evidence type="ECO:0000256" key="3">
    <source>
        <dbReference type="ARBA" id="ARBA00022723"/>
    </source>
</evidence>